<reference evidence="14 15" key="1">
    <citation type="journal article" date="2016" name="Nat. Commun.">
        <title>Thousands of microbial genomes shed light on interconnected biogeochemical processes in an aquifer system.</title>
        <authorList>
            <person name="Anantharaman K."/>
            <person name="Brown C.T."/>
            <person name="Hug L.A."/>
            <person name="Sharon I."/>
            <person name="Castelle C.J."/>
            <person name="Probst A.J."/>
            <person name="Thomas B.C."/>
            <person name="Singh A."/>
            <person name="Wilkins M.J."/>
            <person name="Karaoz U."/>
            <person name="Brodie E.L."/>
            <person name="Williams K.H."/>
            <person name="Hubbard S.S."/>
            <person name="Banfield J.F."/>
        </authorList>
    </citation>
    <scope>NUCLEOTIDE SEQUENCE [LARGE SCALE GENOMIC DNA]</scope>
</reference>
<evidence type="ECO:0000256" key="6">
    <source>
        <dbReference type="ARBA" id="ARBA00022679"/>
    </source>
</evidence>
<comment type="caution">
    <text evidence="14">The sequence shown here is derived from an EMBL/GenBank/DDBJ whole genome shotgun (WGS) entry which is preliminary data.</text>
</comment>
<dbReference type="GO" id="GO:0005524">
    <property type="term" value="F:ATP binding"/>
    <property type="evidence" value="ECO:0007669"/>
    <property type="project" value="UniProtKB-KW"/>
</dbReference>
<accession>A0A1G2G4S8</accession>
<dbReference type="Gene3D" id="3.30.565.10">
    <property type="entry name" value="Histidine kinase-like ATPase, C-terminal domain"/>
    <property type="match status" value="1"/>
</dbReference>
<dbReference type="PANTHER" id="PTHR43711:SF31">
    <property type="entry name" value="HISTIDINE KINASE"/>
    <property type="match status" value="1"/>
</dbReference>
<dbReference type="Gene3D" id="1.10.287.130">
    <property type="match status" value="1"/>
</dbReference>
<dbReference type="GO" id="GO:0000155">
    <property type="term" value="F:phosphorelay sensor kinase activity"/>
    <property type="evidence" value="ECO:0007669"/>
    <property type="project" value="InterPro"/>
</dbReference>
<evidence type="ECO:0000256" key="2">
    <source>
        <dbReference type="ARBA" id="ARBA00004236"/>
    </source>
</evidence>
<dbReference type="InterPro" id="IPR036097">
    <property type="entry name" value="HisK_dim/P_sf"/>
</dbReference>
<dbReference type="STRING" id="1802115.A2756_01445"/>
<dbReference type="InterPro" id="IPR036890">
    <property type="entry name" value="HATPase_C_sf"/>
</dbReference>
<organism evidence="14 15">
    <name type="scientific">Candidatus Ryanbacteria bacterium RIFCSPHIGHO2_01_FULL_48_27</name>
    <dbReference type="NCBI Taxonomy" id="1802115"/>
    <lineage>
        <taxon>Bacteria</taxon>
        <taxon>Candidatus Ryaniibacteriota</taxon>
    </lineage>
</organism>
<keyword evidence="4" id="KW-1003">Cell membrane</keyword>
<evidence type="ECO:0000256" key="1">
    <source>
        <dbReference type="ARBA" id="ARBA00000085"/>
    </source>
</evidence>
<dbReference type="GO" id="GO:0005886">
    <property type="term" value="C:plasma membrane"/>
    <property type="evidence" value="ECO:0007669"/>
    <property type="project" value="UniProtKB-SubCell"/>
</dbReference>
<keyword evidence="7" id="KW-0547">Nucleotide-binding</keyword>
<dbReference type="PRINTS" id="PR00344">
    <property type="entry name" value="BCTRLSENSOR"/>
</dbReference>
<evidence type="ECO:0000256" key="8">
    <source>
        <dbReference type="ARBA" id="ARBA00022777"/>
    </source>
</evidence>
<evidence type="ECO:0000256" key="5">
    <source>
        <dbReference type="ARBA" id="ARBA00022553"/>
    </source>
</evidence>
<keyword evidence="11 12" id="KW-0472">Membrane</keyword>
<feature type="domain" description="Histidine kinase" evidence="13">
    <location>
        <begin position="147"/>
        <end position="368"/>
    </location>
</feature>
<dbReference type="InterPro" id="IPR050736">
    <property type="entry name" value="Sensor_HK_Regulatory"/>
</dbReference>
<evidence type="ECO:0000256" key="3">
    <source>
        <dbReference type="ARBA" id="ARBA00012438"/>
    </source>
</evidence>
<evidence type="ECO:0000256" key="10">
    <source>
        <dbReference type="ARBA" id="ARBA00023012"/>
    </source>
</evidence>
<evidence type="ECO:0000256" key="9">
    <source>
        <dbReference type="ARBA" id="ARBA00022840"/>
    </source>
</evidence>
<dbReference type="EC" id="2.7.13.3" evidence="3"/>
<keyword evidence="12" id="KW-1133">Transmembrane helix</keyword>
<evidence type="ECO:0000259" key="13">
    <source>
        <dbReference type="PROSITE" id="PS50109"/>
    </source>
</evidence>
<protein>
    <recommendedName>
        <fullName evidence="3">histidine kinase</fullName>
        <ecNumber evidence="3">2.7.13.3</ecNumber>
    </recommendedName>
</protein>
<dbReference type="InterPro" id="IPR003661">
    <property type="entry name" value="HisK_dim/P_dom"/>
</dbReference>
<dbReference type="AlphaFoldDB" id="A0A1G2G4S8"/>
<evidence type="ECO:0000256" key="11">
    <source>
        <dbReference type="ARBA" id="ARBA00023136"/>
    </source>
</evidence>
<evidence type="ECO:0000313" key="14">
    <source>
        <dbReference type="EMBL" id="OGZ45266.1"/>
    </source>
</evidence>
<evidence type="ECO:0000256" key="7">
    <source>
        <dbReference type="ARBA" id="ARBA00022741"/>
    </source>
</evidence>
<proteinExistence type="predicted"/>
<dbReference type="InterPro" id="IPR004358">
    <property type="entry name" value="Sig_transdc_His_kin-like_C"/>
</dbReference>
<feature type="transmembrane region" description="Helical" evidence="12">
    <location>
        <begin position="74"/>
        <end position="96"/>
    </location>
</feature>
<comment type="subcellular location">
    <subcellularLocation>
        <location evidence="2">Cell membrane</location>
    </subcellularLocation>
</comment>
<dbReference type="Proteomes" id="UP000177785">
    <property type="component" value="Unassembled WGS sequence"/>
</dbReference>
<dbReference type="Pfam" id="PF02518">
    <property type="entry name" value="HATPase_c"/>
    <property type="match status" value="1"/>
</dbReference>
<gene>
    <name evidence="14" type="ORF">A2756_01445</name>
</gene>
<keyword evidence="8" id="KW-0418">Kinase</keyword>
<dbReference type="SMART" id="SM00387">
    <property type="entry name" value="HATPase_c"/>
    <property type="match status" value="1"/>
</dbReference>
<evidence type="ECO:0000256" key="12">
    <source>
        <dbReference type="SAM" id="Phobius"/>
    </source>
</evidence>
<feature type="transmembrane region" description="Helical" evidence="12">
    <location>
        <begin position="44"/>
        <end position="68"/>
    </location>
</feature>
<dbReference type="SMART" id="SM00388">
    <property type="entry name" value="HisKA"/>
    <property type="match status" value="1"/>
</dbReference>
<evidence type="ECO:0000313" key="15">
    <source>
        <dbReference type="Proteomes" id="UP000177785"/>
    </source>
</evidence>
<dbReference type="InterPro" id="IPR003594">
    <property type="entry name" value="HATPase_dom"/>
</dbReference>
<dbReference type="SUPFAM" id="SSF55874">
    <property type="entry name" value="ATPase domain of HSP90 chaperone/DNA topoisomerase II/histidine kinase"/>
    <property type="match status" value="1"/>
</dbReference>
<sequence>MSLETLRTIILSVGWPVLVVGSIFIAIQGWLFYESLKGSIFARLVLPSVFGWLVTMYSLGVTATFYMVNDVSGATIVLPIFLVWFVTFVTLLAVTFRWSKEAVKLHHFYDSLEQQVEERTAELTKAHKKELANEKQIRKLKDELLFIAAHELRSPVNAIKWGLDAFITERYTQRDIPDESMDLLKNVYERNEHLVSLADNLLNIARLEEGALQIKTEEVDLNEIIDDAIQETQPLAKNTHIHILGPKKRPLPHVLADKAMTKEVIVNLVNNAVKYNKENGVVSFAWTEKSRALVLEVKDTGIGIPAKDLERMFKKFHRADNAKRGHVSGAGLGLYIVKKLVTKMKGSIKVESMEGKGSVFFVSLPLADSNEKQR</sequence>
<dbReference type="EMBL" id="MHNL01000007">
    <property type="protein sequence ID" value="OGZ45266.1"/>
    <property type="molecule type" value="Genomic_DNA"/>
</dbReference>
<dbReference type="PROSITE" id="PS50109">
    <property type="entry name" value="HIS_KIN"/>
    <property type="match status" value="1"/>
</dbReference>
<dbReference type="Pfam" id="PF00512">
    <property type="entry name" value="HisKA"/>
    <property type="match status" value="1"/>
</dbReference>
<dbReference type="PANTHER" id="PTHR43711">
    <property type="entry name" value="TWO-COMPONENT HISTIDINE KINASE"/>
    <property type="match status" value="1"/>
</dbReference>
<dbReference type="InterPro" id="IPR005467">
    <property type="entry name" value="His_kinase_dom"/>
</dbReference>
<dbReference type="FunFam" id="3.30.565.10:FF:000023">
    <property type="entry name" value="PAS domain-containing sensor histidine kinase"/>
    <property type="match status" value="1"/>
</dbReference>
<name>A0A1G2G4S8_9BACT</name>
<comment type="catalytic activity">
    <reaction evidence="1">
        <text>ATP + protein L-histidine = ADP + protein N-phospho-L-histidine.</text>
        <dbReference type="EC" id="2.7.13.3"/>
    </reaction>
</comment>
<dbReference type="SUPFAM" id="SSF47384">
    <property type="entry name" value="Homodimeric domain of signal transducing histidine kinase"/>
    <property type="match status" value="1"/>
</dbReference>
<keyword evidence="10" id="KW-0902">Two-component regulatory system</keyword>
<keyword evidence="9" id="KW-0067">ATP-binding</keyword>
<dbReference type="CDD" id="cd00082">
    <property type="entry name" value="HisKA"/>
    <property type="match status" value="1"/>
</dbReference>
<evidence type="ECO:0000256" key="4">
    <source>
        <dbReference type="ARBA" id="ARBA00022475"/>
    </source>
</evidence>
<keyword evidence="6" id="KW-0808">Transferase</keyword>
<keyword evidence="12" id="KW-0812">Transmembrane</keyword>
<keyword evidence="5" id="KW-0597">Phosphoprotein</keyword>
<feature type="transmembrane region" description="Helical" evidence="12">
    <location>
        <begin position="6"/>
        <end position="32"/>
    </location>
</feature>